<keyword evidence="3" id="KW-0238">DNA-binding</keyword>
<dbReference type="NCBIfam" id="TIGR01884">
    <property type="entry name" value="cas_HTH"/>
    <property type="match status" value="1"/>
</dbReference>
<dbReference type="Gene3D" id="1.10.10.10">
    <property type="entry name" value="Winged helix-like DNA-binding domain superfamily/Winged helix DNA-binding domain"/>
    <property type="match status" value="1"/>
</dbReference>
<dbReference type="AlphaFoldDB" id="A0A4P9TGF3"/>
<dbReference type="Pfam" id="PF22662">
    <property type="entry name" value="Csa3_N"/>
    <property type="match status" value="1"/>
</dbReference>
<dbReference type="Gene3D" id="3.40.50.11700">
    <property type="match status" value="1"/>
</dbReference>
<dbReference type="InterPro" id="IPR036390">
    <property type="entry name" value="WH_DNA-bd_sf"/>
</dbReference>
<dbReference type="InterPro" id="IPR054588">
    <property type="entry name" value="Csa3_N"/>
</dbReference>
<dbReference type="RefSeq" id="WP_138654290.1">
    <property type="nucleotide sequence ID" value="NZ_CP040637.1"/>
</dbReference>
<evidence type="ECO:0000256" key="1">
    <source>
        <dbReference type="SAM" id="MobiDB-lite"/>
    </source>
</evidence>
<dbReference type="InterPro" id="IPR036388">
    <property type="entry name" value="WH-like_DNA-bd_sf"/>
</dbReference>
<accession>A0A4P9TGF3</accession>
<evidence type="ECO:0000313" key="4">
    <source>
        <dbReference type="Proteomes" id="UP000307562"/>
    </source>
</evidence>
<feature type="region of interest" description="Disordered" evidence="1">
    <location>
        <begin position="191"/>
        <end position="219"/>
    </location>
</feature>
<dbReference type="GO" id="GO:0003677">
    <property type="term" value="F:DNA binding"/>
    <property type="evidence" value="ECO:0007669"/>
    <property type="project" value="UniProtKB-KW"/>
</dbReference>
<dbReference type="EMBL" id="CP040637">
    <property type="protein sequence ID" value="QCW03958.1"/>
    <property type="molecule type" value="Genomic_DNA"/>
</dbReference>
<dbReference type="GeneID" id="96156775"/>
<sequence length="219" mass="23925">MRTYLAPLGFDSRRVVRPVLSEGLDESDRVVLLQPTNSSDQSEDAFEEVAEVLTQVVPDLELESEHLPYTDFVETTLLCADLIQAAEGETIVILGGGAREILLPLTVATFSNENHIDTVLQIGDIDSSVRRIPRLNLQGNISNAEATLLADLTELDTPLSISDIATEIEKSKSTVARHVDSLESEGFVTTAKQGRTKTVEPTDSGRIFLSSRGSDHRLH</sequence>
<evidence type="ECO:0000313" key="3">
    <source>
        <dbReference type="EMBL" id="QCW03958.1"/>
    </source>
</evidence>
<protein>
    <submittedName>
        <fullName evidence="3">CRISPR locus-related DNA-binding protein</fullName>
    </submittedName>
</protein>
<dbReference type="Proteomes" id="UP000307562">
    <property type="component" value="Chromosome"/>
</dbReference>
<dbReference type="SUPFAM" id="SSF46785">
    <property type="entry name" value="Winged helix' DNA-binding domain"/>
    <property type="match status" value="1"/>
</dbReference>
<organism evidence="3 4">
    <name type="scientific">Natrinema pallidum</name>
    <dbReference type="NCBI Taxonomy" id="69527"/>
    <lineage>
        <taxon>Archaea</taxon>
        <taxon>Methanobacteriati</taxon>
        <taxon>Methanobacteriota</taxon>
        <taxon>Stenosarchaea group</taxon>
        <taxon>Halobacteria</taxon>
        <taxon>Halobacteriales</taxon>
        <taxon>Natrialbaceae</taxon>
        <taxon>Natrinema</taxon>
    </lineage>
</organism>
<name>A0A4P9TGF3_9EURY</name>
<proteinExistence type="predicted"/>
<keyword evidence="4" id="KW-1185">Reference proteome</keyword>
<feature type="domain" description="HTH arsR-type" evidence="2">
    <location>
        <begin position="111"/>
        <end position="219"/>
    </location>
</feature>
<evidence type="ECO:0000259" key="2">
    <source>
        <dbReference type="PROSITE" id="PS50987"/>
    </source>
</evidence>
<dbReference type="Pfam" id="PF09339">
    <property type="entry name" value="HTH_IclR"/>
    <property type="match status" value="1"/>
</dbReference>
<reference evidence="4" key="1">
    <citation type="submission" date="2019-05" db="EMBL/GenBank/DDBJ databases">
        <title>Complete Genome Sequence and Methylation Pattern of the Halophilic Archaeon Natrinema pallidum BOL6-1.</title>
        <authorList>
            <person name="DasSarma P."/>
            <person name="DasSarma B.P."/>
            <person name="DasSarma S.L."/>
            <person name="Martinez F.L."/>
            <person name="Guzman D."/>
            <person name="Roberts R.J."/>
            <person name="DasSarma S."/>
        </authorList>
    </citation>
    <scope>NUCLEOTIDE SEQUENCE [LARGE SCALE GENOMIC DNA]</scope>
    <source>
        <strain evidence="4">BOL6-1</strain>
    </source>
</reference>
<dbReference type="KEGG" id="npl:FGF80_12235"/>
<dbReference type="InterPro" id="IPR005471">
    <property type="entry name" value="Tscrpt_reg_IclR_N"/>
</dbReference>
<dbReference type="InterPro" id="IPR001845">
    <property type="entry name" value="HTH_ArsR_DNA-bd_dom"/>
</dbReference>
<dbReference type="GO" id="GO:0003700">
    <property type="term" value="F:DNA-binding transcription factor activity"/>
    <property type="evidence" value="ECO:0007669"/>
    <property type="project" value="InterPro"/>
</dbReference>
<gene>
    <name evidence="3" type="ORF">FGF80_12235</name>
</gene>
<dbReference type="InterPro" id="IPR010163">
    <property type="entry name" value="Csa3"/>
</dbReference>
<dbReference type="PROSITE" id="PS50987">
    <property type="entry name" value="HTH_ARSR_2"/>
    <property type="match status" value="1"/>
</dbReference>